<feature type="region of interest" description="Disordered" evidence="1">
    <location>
        <begin position="114"/>
        <end position="146"/>
    </location>
</feature>
<dbReference type="Gene3D" id="1.10.510.10">
    <property type="entry name" value="Transferase(Phosphotransferase) domain 1"/>
    <property type="match status" value="1"/>
</dbReference>
<name>A0A7R9R143_9ACAR</name>
<evidence type="ECO:0000313" key="3">
    <source>
        <dbReference type="EMBL" id="CAD7665841.1"/>
    </source>
</evidence>
<reference evidence="2" key="1">
    <citation type="submission" date="2020-11" db="EMBL/GenBank/DDBJ databases">
        <authorList>
            <person name="Tran Van P."/>
        </authorList>
    </citation>
    <scope>NUCLEOTIDE SEQUENCE</scope>
</reference>
<accession>A0A7R9R143</accession>
<dbReference type="EMBL" id="OC964528">
    <property type="protein sequence ID" value="CAD7665836.1"/>
    <property type="molecule type" value="Genomic_DNA"/>
</dbReference>
<dbReference type="OrthoDB" id="193931at2759"/>
<dbReference type="SUPFAM" id="SSF56112">
    <property type="entry name" value="Protein kinase-like (PK-like)"/>
    <property type="match status" value="1"/>
</dbReference>
<gene>
    <name evidence="2" type="ORF">ONB1V03_LOCUS22393</name>
    <name evidence="3" type="ORF">ONB1V03_LOCUS22398</name>
</gene>
<feature type="compositionally biased region" description="Polar residues" evidence="1">
    <location>
        <begin position="121"/>
        <end position="130"/>
    </location>
</feature>
<organism evidence="2">
    <name type="scientific">Oppiella nova</name>
    <dbReference type="NCBI Taxonomy" id="334625"/>
    <lineage>
        <taxon>Eukaryota</taxon>
        <taxon>Metazoa</taxon>
        <taxon>Ecdysozoa</taxon>
        <taxon>Arthropoda</taxon>
        <taxon>Chelicerata</taxon>
        <taxon>Arachnida</taxon>
        <taxon>Acari</taxon>
        <taxon>Acariformes</taxon>
        <taxon>Sarcoptiformes</taxon>
        <taxon>Oribatida</taxon>
        <taxon>Brachypylina</taxon>
        <taxon>Oppioidea</taxon>
        <taxon>Oppiidae</taxon>
        <taxon>Oppiella</taxon>
    </lineage>
</organism>
<protein>
    <recommendedName>
        <fullName evidence="5">Protein kinase domain-containing protein</fullName>
    </recommendedName>
</protein>
<dbReference type="EMBL" id="CAJPVJ010049730">
    <property type="protein sequence ID" value="CAG2182977.1"/>
    <property type="molecule type" value="Genomic_DNA"/>
</dbReference>
<proteinExistence type="predicted"/>
<evidence type="ECO:0000313" key="2">
    <source>
        <dbReference type="EMBL" id="CAD7665836.1"/>
    </source>
</evidence>
<sequence length="177" mass="19999">MQINDSETLCRILDCTYSTPSRPSITESAIELIKSLLKRDPNNRLKIEEITTHPWLKECEDLSFDDITYSVKLPTVPKNVKHSVHNRVIDQMVDKGVGDSKEHIEKVLESVLSETAEHTTTKSVSPTPMNGDSIGVNGSRPQSNVNHEHYIKATYQLLKDKSMREFHGLQQNNSSVN</sequence>
<evidence type="ECO:0000256" key="1">
    <source>
        <dbReference type="SAM" id="MobiDB-lite"/>
    </source>
</evidence>
<feature type="non-terminal residue" evidence="2">
    <location>
        <position position="177"/>
    </location>
</feature>
<evidence type="ECO:0000313" key="4">
    <source>
        <dbReference type="Proteomes" id="UP000728032"/>
    </source>
</evidence>
<dbReference type="AlphaFoldDB" id="A0A7R9R143"/>
<keyword evidence="4" id="KW-1185">Reference proteome</keyword>
<evidence type="ECO:0008006" key="5">
    <source>
        <dbReference type="Google" id="ProtNLM"/>
    </source>
</evidence>
<dbReference type="Proteomes" id="UP000728032">
    <property type="component" value="Unassembled WGS sequence"/>
</dbReference>
<dbReference type="EMBL" id="OC964555">
    <property type="protein sequence ID" value="CAD7665841.1"/>
    <property type="molecule type" value="Genomic_DNA"/>
</dbReference>
<dbReference type="InterPro" id="IPR011009">
    <property type="entry name" value="Kinase-like_dom_sf"/>
</dbReference>
<dbReference type="EMBL" id="CAJPVJ010049703">
    <property type="protein sequence ID" value="CAG2182972.1"/>
    <property type="molecule type" value="Genomic_DNA"/>
</dbReference>